<keyword evidence="1" id="KW-0812">Transmembrane</keyword>
<feature type="transmembrane region" description="Helical" evidence="1">
    <location>
        <begin position="130"/>
        <end position="154"/>
    </location>
</feature>
<dbReference type="EMBL" id="DS268410">
    <property type="protein sequence ID" value="EFO99934.1"/>
    <property type="molecule type" value="Genomic_DNA"/>
</dbReference>
<feature type="transmembrane region" description="Helical" evidence="1">
    <location>
        <begin position="295"/>
        <end position="318"/>
    </location>
</feature>
<dbReference type="Proteomes" id="UP000008281">
    <property type="component" value="Unassembled WGS sequence"/>
</dbReference>
<feature type="transmembrane region" description="Helical" evidence="1">
    <location>
        <begin position="259"/>
        <end position="283"/>
    </location>
</feature>
<dbReference type="OrthoDB" id="5817407at2759"/>
<dbReference type="OMA" id="TIIIVQY"/>
<keyword evidence="1" id="KW-0472">Membrane</keyword>
<dbReference type="InParanoid" id="E3LL33"/>
<feature type="transmembrane region" description="Helical" evidence="1">
    <location>
        <begin position="213"/>
        <end position="238"/>
    </location>
</feature>
<dbReference type="AlphaFoldDB" id="E3LL33"/>
<dbReference type="eggNOG" id="ENOG502TH23">
    <property type="taxonomic scope" value="Eukaryota"/>
</dbReference>
<proteinExistence type="predicted"/>
<dbReference type="SUPFAM" id="SSF81321">
    <property type="entry name" value="Family A G protein-coupled receptor-like"/>
    <property type="match status" value="1"/>
</dbReference>
<dbReference type="PANTHER" id="PTHR45907">
    <property type="entry name" value="SERPENTINE RECEPTOR, CLASS J"/>
    <property type="match status" value="1"/>
</dbReference>
<keyword evidence="3" id="KW-1185">Reference proteome</keyword>
<dbReference type="HOGENOM" id="CLU_036335_0_0_1"/>
<reference evidence="2" key="1">
    <citation type="submission" date="2007-07" db="EMBL/GenBank/DDBJ databases">
        <title>PCAP assembly of the Caenorhabditis remanei genome.</title>
        <authorList>
            <consortium name="The Caenorhabditis remanei Sequencing Consortium"/>
            <person name="Wilson R.K."/>
        </authorList>
    </citation>
    <scope>NUCLEOTIDE SEQUENCE [LARGE SCALE GENOMIC DNA]</scope>
    <source>
        <strain evidence="2">PB4641</strain>
    </source>
</reference>
<accession>E3LL33</accession>
<evidence type="ECO:0000313" key="3">
    <source>
        <dbReference type="Proteomes" id="UP000008281"/>
    </source>
</evidence>
<feature type="transmembrane region" description="Helical" evidence="1">
    <location>
        <begin position="42"/>
        <end position="66"/>
    </location>
</feature>
<dbReference type="STRING" id="31234.E3LL33"/>
<dbReference type="PANTHER" id="PTHR45907:SF11">
    <property type="entry name" value="SERPENTINE RECEPTOR, CLASS J"/>
    <property type="match status" value="1"/>
</dbReference>
<sequence>MYINLAQFLIPKISSICSFLINPFTVYIVWNDKKLQLGNYRYLLLYFAIFNMCTSLMDMLVPMCVFNYRYAFSVFISDGFFEQFSEFNQILIAFRCSFISGAYAVLHAHFLYRFFVLFNNQFLTRYFMPYGILTAILYCYFHIIYWTIYCYYYCGGDYSRRLYIRDSMFEHHGKDVINMTIIIVQYFVRSNFLKDFRIFTFKEGTPEAMYKSRFGIICLSVLSFISLALIFYFGYKIWYRLSKQSSDMSEKTKKLQTQLVKALIVQAAIPTCVSFAPCILSWYQPIFALNFGRWLQFAAGIAVSTFPALDPLALIYFVPTLRNRFIDTIMVFKFSKKYHTSTSRISAVPSTA</sequence>
<gene>
    <name evidence="2" type="primary">Cre-srj-22</name>
    <name evidence="2" type="ORF">CRE_18680</name>
</gene>
<feature type="transmembrane region" description="Helical" evidence="1">
    <location>
        <begin position="12"/>
        <end position="30"/>
    </location>
</feature>
<name>E3LL33_CAERE</name>
<feature type="transmembrane region" description="Helical" evidence="1">
    <location>
        <begin position="87"/>
        <end position="110"/>
    </location>
</feature>
<dbReference type="InterPro" id="IPR019423">
    <property type="entry name" value="7TM_GPCR_serpentine_rcpt_Srj"/>
</dbReference>
<organism evidence="3">
    <name type="scientific">Caenorhabditis remanei</name>
    <name type="common">Caenorhabditis vulgaris</name>
    <dbReference type="NCBI Taxonomy" id="31234"/>
    <lineage>
        <taxon>Eukaryota</taxon>
        <taxon>Metazoa</taxon>
        <taxon>Ecdysozoa</taxon>
        <taxon>Nematoda</taxon>
        <taxon>Chromadorea</taxon>
        <taxon>Rhabditida</taxon>
        <taxon>Rhabditina</taxon>
        <taxon>Rhabditomorpha</taxon>
        <taxon>Rhabditoidea</taxon>
        <taxon>Rhabditidae</taxon>
        <taxon>Peloderinae</taxon>
        <taxon>Caenorhabditis</taxon>
    </lineage>
</organism>
<protein>
    <submittedName>
        <fullName evidence="2">CRE-SRJ-22 protein</fullName>
    </submittedName>
</protein>
<feature type="transmembrane region" description="Helical" evidence="1">
    <location>
        <begin position="175"/>
        <end position="193"/>
    </location>
</feature>
<evidence type="ECO:0000256" key="1">
    <source>
        <dbReference type="SAM" id="Phobius"/>
    </source>
</evidence>
<dbReference type="Pfam" id="PF10319">
    <property type="entry name" value="7TM_GPCR_Srj"/>
    <property type="match status" value="1"/>
</dbReference>
<keyword evidence="1" id="KW-1133">Transmembrane helix</keyword>
<evidence type="ECO:0000313" key="2">
    <source>
        <dbReference type="EMBL" id="EFO99934.1"/>
    </source>
</evidence>